<evidence type="ECO:0000313" key="6">
    <source>
        <dbReference type="Proteomes" id="UP000316238"/>
    </source>
</evidence>
<feature type="domain" description="Beta-ketoacyl-[acyl-carrier-protein] synthase III N-terminal" evidence="4">
    <location>
        <begin position="111"/>
        <end position="190"/>
    </location>
</feature>
<keyword evidence="1 5" id="KW-0808">Transferase</keyword>
<dbReference type="PANTHER" id="PTHR34069">
    <property type="entry name" value="3-OXOACYL-[ACYL-CARRIER-PROTEIN] SYNTHASE 3"/>
    <property type="match status" value="1"/>
</dbReference>
<sequence>MKKKTAIIKLIEYELPECFLTNEILATDFPDWSVERIEQKTGIRVRRIAAQYECASDLGVRAAEKIFINSSCKREEIDYLLLCTQSPDYFLPTTACLMQDRLGLPNSCGALDFNLGCSGYIYGLGLAKGLIETGQAYNVLLVTAETYSKYIHPSDRSVRTLFGDAATATLIQRSSATKEIIGPFVYGTDGTGGKNLIVPTGGSRLLRSKESAEVVEDEHGNFRSQDHLYMNGAEIFTFTLISVPNAVKKLLFLSGKKMEDIDLFIFHQANKFMLEHLCKKLKLPENKFFISFKDYGNTVSSTIPIALNDALSQEKLRAGDLVMLVGFGVGYSWGATLVRWV</sequence>
<dbReference type="Pfam" id="PF08541">
    <property type="entry name" value="ACP_syn_III_C"/>
    <property type="match status" value="1"/>
</dbReference>
<evidence type="ECO:0000259" key="3">
    <source>
        <dbReference type="Pfam" id="PF08541"/>
    </source>
</evidence>
<reference evidence="5" key="1">
    <citation type="submission" date="2017-07" db="EMBL/GenBank/DDBJ databases">
        <title>The cable genome - Insights into the physiology and evolution of filamentous bacteria capable of sulfide oxidation via long distance electron transfer.</title>
        <authorList>
            <person name="Thorup C."/>
            <person name="Bjerg J.T."/>
            <person name="Schreiber L."/>
            <person name="Nielsen L.P."/>
            <person name="Kjeldsen K.U."/>
            <person name="Boesen T."/>
            <person name="Boggild A."/>
            <person name="Meysman F."/>
            <person name="Geelhoed J."/>
            <person name="Schramm A."/>
        </authorList>
    </citation>
    <scope>NUCLEOTIDE SEQUENCE [LARGE SCALE GENOMIC DNA]</scope>
    <source>
        <strain evidence="5">GS</strain>
    </source>
</reference>
<evidence type="ECO:0000256" key="2">
    <source>
        <dbReference type="ARBA" id="ARBA00023315"/>
    </source>
</evidence>
<feature type="domain" description="Beta-ketoacyl-[acyl-carrier-protein] synthase III C-terminal" evidence="3">
    <location>
        <begin position="254"/>
        <end position="340"/>
    </location>
</feature>
<dbReference type="InterPro" id="IPR013747">
    <property type="entry name" value="ACP_syn_III_C"/>
</dbReference>
<dbReference type="Gene3D" id="3.40.47.10">
    <property type="match status" value="1"/>
</dbReference>
<comment type="caution">
    <text evidence="5">The sequence shown here is derived from an EMBL/GenBank/DDBJ whole genome shotgun (WGS) entry which is preliminary data.</text>
</comment>
<dbReference type="AlphaFoldDB" id="A0A521FZU6"/>
<evidence type="ECO:0000313" key="5">
    <source>
        <dbReference type="EMBL" id="TAA74275.1"/>
    </source>
</evidence>
<dbReference type="GO" id="GO:0006633">
    <property type="term" value="P:fatty acid biosynthetic process"/>
    <property type="evidence" value="ECO:0007669"/>
    <property type="project" value="InterPro"/>
</dbReference>
<dbReference type="GO" id="GO:0044550">
    <property type="term" value="P:secondary metabolite biosynthetic process"/>
    <property type="evidence" value="ECO:0007669"/>
    <property type="project" value="TreeGrafter"/>
</dbReference>
<accession>A0A521FZU6</accession>
<dbReference type="EC" id="2.3.1.180" evidence="5"/>
<name>A0A521FZU6_9BACT</name>
<dbReference type="InterPro" id="IPR013751">
    <property type="entry name" value="ACP_syn_III_N"/>
</dbReference>
<gene>
    <name evidence="5" type="ORF">CDV28_1322</name>
</gene>
<dbReference type="InterPro" id="IPR016039">
    <property type="entry name" value="Thiolase-like"/>
</dbReference>
<evidence type="ECO:0000259" key="4">
    <source>
        <dbReference type="Pfam" id="PF08545"/>
    </source>
</evidence>
<dbReference type="Proteomes" id="UP000316238">
    <property type="component" value="Unassembled WGS sequence"/>
</dbReference>
<dbReference type="CDD" id="cd00830">
    <property type="entry name" value="KAS_III"/>
    <property type="match status" value="1"/>
</dbReference>
<proteinExistence type="predicted"/>
<dbReference type="SUPFAM" id="SSF53901">
    <property type="entry name" value="Thiolase-like"/>
    <property type="match status" value="1"/>
</dbReference>
<dbReference type="GO" id="GO:0033818">
    <property type="term" value="F:beta-ketoacyl-acyl-carrier-protein synthase III activity"/>
    <property type="evidence" value="ECO:0007669"/>
    <property type="project" value="UniProtKB-EC"/>
</dbReference>
<evidence type="ECO:0000256" key="1">
    <source>
        <dbReference type="ARBA" id="ARBA00022679"/>
    </source>
</evidence>
<dbReference type="PANTHER" id="PTHR34069:SF2">
    <property type="entry name" value="BETA-KETOACYL-[ACYL-CARRIER-PROTEIN] SYNTHASE III"/>
    <property type="match status" value="1"/>
</dbReference>
<dbReference type="EMBL" id="NQJD01000032">
    <property type="protein sequence ID" value="TAA74275.1"/>
    <property type="molecule type" value="Genomic_DNA"/>
</dbReference>
<organism evidence="5 6">
    <name type="scientific">Candidatus Electronema aureum</name>
    <dbReference type="NCBI Taxonomy" id="2005002"/>
    <lineage>
        <taxon>Bacteria</taxon>
        <taxon>Pseudomonadati</taxon>
        <taxon>Thermodesulfobacteriota</taxon>
        <taxon>Desulfobulbia</taxon>
        <taxon>Desulfobulbales</taxon>
        <taxon>Desulfobulbaceae</taxon>
        <taxon>Candidatus Electronema</taxon>
    </lineage>
</organism>
<keyword evidence="2 5" id="KW-0012">Acyltransferase</keyword>
<dbReference type="Pfam" id="PF08545">
    <property type="entry name" value="ACP_syn_III"/>
    <property type="match status" value="1"/>
</dbReference>
<dbReference type="NCBIfam" id="NF006829">
    <property type="entry name" value="PRK09352.1"/>
    <property type="match status" value="1"/>
</dbReference>
<protein>
    <submittedName>
        <fullName evidence="5">3-oxoacyl-[acyl-carrier-protein] synthase-3</fullName>
        <ecNumber evidence="5">2.3.1.180</ecNumber>
    </submittedName>
</protein>
<dbReference type="GO" id="GO:0004315">
    <property type="term" value="F:3-oxoacyl-[acyl-carrier-protein] synthase activity"/>
    <property type="evidence" value="ECO:0007669"/>
    <property type="project" value="InterPro"/>
</dbReference>
<keyword evidence="6" id="KW-1185">Reference proteome</keyword>